<dbReference type="CDD" id="cd06307">
    <property type="entry name" value="PBP1_sugar_binding"/>
    <property type="match status" value="1"/>
</dbReference>
<dbReference type="GO" id="GO:0030288">
    <property type="term" value="C:outer membrane-bounded periplasmic space"/>
    <property type="evidence" value="ECO:0007669"/>
    <property type="project" value="TreeGrafter"/>
</dbReference>
<dbReference type="Proteomes" id="UP000826300">
    <property type="component" value="Chromosome"/>
</dbReference>
<comment type="similarity">
    <text evidence="2">Belongs to the bacterial solute-binding protein 2 family.</text>
</comment>
<dbReference type="PROSITE" id="PS50932">
    <property type="entry name" value="HTH_LACI_2"/>
    <property type="match status" value="1"/>
</dbReference>
<evidence type="ECO:0000259" key="3">
    <source>
        <dbReference type="PROSITE" id="PS50932"/>
    </source>
</evidence>
<dbReference type="PRINTS" id="PR00036">
    <property type="entry name" value="HTHLACI"/>
</dbReference>
<proteinExistence type="inferred from homology"/>
<sequence>MRATLTDIAREAGVSPATVDRVLNDRPGVKEHTRQHVLSVAQRLGYVAVSAPSTPAVRLAFLLPQGTNSFIRMLQAQIETQAAALDGVETLVETIEGFDPAALSERLARMKGAVDGLGVIALDHPVVREALRGLAASGVRIVTLCSDIQNVPRAAYIGTDNRQAGRLAGYLMGRFLGTGSQGKVALFAGSLSYRGHQEREMGFRQILHEEFPGLQIVELREMLDDRENSWREAMALFDRHPDLAAIYNVGGGSYGIGRAMKDRGLAQRVVLIGHEATEGNKALLLDGTMDAVIDQNARVEAREALATLIAGVRGLPYTPVQPRQHVIFRENLPDE</sequence>
<dbReference type="Gene3D" id="1.10.260.40">
    <property type="entry name" value="lambda repressor-like DNA-binding domains"/>
    <property type="match status" value="1"/>
</dbReference>
<dbReference type="PANTHER" id="PTHR30036">
    <property type="entry name" value="D-XYLOSE-BINDING PERIPLASMIC PROTEIN"/>
    <property type="match status" value="1"/>
</dbReference>
<reference evidence="4" key="1">
    <citation type="submission" date="2021-02" db="EMBL/GenBank/DDBJ databases">
        <title>Rhodobacter shimadae sp. nov., an aerobic anoxygenic phototrophic bacterium isolated from a hot spring.</title>
        <authorList>
            <person name="Muramatsu S."/>
            <person name="Haruta S."/>
            <person name="Hirose S."/>
            <person name="Hanada S."/>
        </authorList>
    </citation>
    <scope>NUCLEOTIDE SEQUENCE</scope>
    <source>
        <strain evidence="4">N10</strain>
    </source>
</reference>
<feature type="domain" description="HTH lacI-type" evidence="3">
    <location>
        <begin position="3"/>
        <end position="61"/>
    </location>
</feature>
<dbReference type="CDD" id="cd01392">
    <property type="entry name" value="HTH_LacI"/>
    <property type="match status" value="1"/>
</dbReference>
<dbReference type="EMBL" id="CP069370">
    <property type="protein sequence ID" value="QYZ71970.1"/>
    <property type="molecule type" value="Genomic_DNA"/>
</dbReference>
<dbReference type="GO" id="GO:0006355">
    <property type="term" value="P:regulation of DNA-templated transcription"/>
    <property type="evidence" value="ECO:0007669"/>
    <property type="project" value="InterPro"/>
</dbReference>
<keyword evidence="5" id="KW-1185">Reference proteome</keyword>
<dbReference type="Pfam" id="PF13407">
    <property type="entry name" value="Peripla_BP_4"/>
    <property type="match status" value="1"/>
</dbReference>
<gene>
    <name evidence="4" type="ORF">JO391_13625</name>
</gene>
<dbReference type="InterPro" id="IPR050555">
    <property type="entry name" value="Bact_Solute-Bind_Prot2"/>
</dbReference>
<dbReference type="Pfam" id="PF00356">
    <property type="entry name" value="LacI"/>
    <property type="match status" value="1"/>
</dbReference>
<dbReference type="InterPro" id="IPR000843">
    <property type="entry name" value="HTH_LacI"/>
</dbReference>
<dbReference type="GO" id="GO:0030246">
    <property type="term" value="F:carbohydrate binding"/>
    <property type="evidence" value="ECO:0007669"/>
    <property type="project" value="TreeGrafter"/>
</dbReference>
<dbReference type="SUPFAM" id="SSF53822">
    <property type="entry name" value="Periplasmic binding protein-like I"/>
    <property type="match status" value="1"/>
</dbReference>
<dbReference type="Gene3D" id="3.40.50.2300">
    <property type="match status" value="2"/>
</dbReference>
<organism evidence="4 5">
    <name type="scientific">Neotabrizicola shimadae</name>
    <dbReference type="NCBI Taxonomy" id="2807096"/>
    <lineage>
        <taxon>Bacteria</taxon>
        <taxon>Pseudomonadati</taxon>
        <taxon>Pseudomonadota</taxon>
        <taxon>Alphaproteobacteria</taxon>
        <taxon>Rhodobacterales</taxon>
        <taxon>Paracoccaceae</taxon>
        <taxon>Neotabrizicola</taxon>
    </lineage>
</organism>
<dbReference type="GO" id="GO:0003677">
    <property type="term" value="F:DNA binding"/>
    <property type="evidence" value="ECO:0007669"/>
    <property type="project" value="UniProtKB-KW"/>
</dbReference>
<name>A0A8G0ZZI3_9RHOB</name>
<dbReference type="InterPro" id="IPR010982">
    <property type="entry name" value="Lambda_DNA-bd_dom_sf"/>
</dbReference>
<dbReference type="PROSITE" id="PS00356">
    <property type="entry name" value="HTH_LACI_1"/>
    <property type="match status" value="1"/>
</dbReference>
<dbReference type="SUPFAM" id="SSF47413">
    <property type="entry name" value="lambda repressor-like DNA-binding domains"/>
    <property type="match status" value="1"/>
</dbReference>
<accession>A0A8G0ZZI3</accession>
<dbReference type="InterPro" id="IPR025997">
    <property type="entry name" value="SBP_2_dom"/>
</dbReference>
<evidence type="ECO:0000256" key="1">
    <source>
        <dbReference type="ARBA" id="ARBA00004418"/>
    </source>
</evidence>
<dbReference type="PANTHER" id="PTHR30036:SF7">
    <property type="entry name" value="ABC TRANSPORTER PERIPLASMIC-BINDING PROTEIN YPHF"/>
    <property type="match status" value="1"/>
</dbReference>
<dbReference type="SMART" id="SM00354">
    <property type="entry name" value="HTH_LACI"/>
    <property type="match status" value="1"/>
</dbReference>
<evidence type="ECO:0000313" key="5">
    <source>
        <dbReference type="Proteomes" id="UP000826300"/>
    </source>
</evidence>
<protein>
    <submittedName>
        <fullName evidence="4">LacI family DNA-binding transcriptional regulator</fullName>
    </submittedName>
</protein>
<dbReference type="KEGG" id="nsm:JO391_13625"/>
<keyword evidence="4" id="KW-0238">DNA-binding</keyword>
<comment type="subcellular location">
    <subcellularLocation>
        <location evidence="1">Periplasm</location>
    </subcellularLocation>
</comment>
<evidence type="ECO:0000256" key="2">
    <source>
        <dbReference type="ARBA" id="ARBA00007639"/>
    </source>
</evidence>
<dbReference type="InterPro" id="IPR028082">
    <property type="entry name" value="Peripla_BP_I"/>
</dbReference>
<dbReference type="AlphaFoldDB" id="A0A8G0ZZI3"/>
<evidence type="ECO:0000313" key="4">
    <source>
        <dbReference type="EMBL" id="QYZ71970.1"/>
    </source>
</evidence>